<dbReference type="PANTHER" id="PTHR12231">
    <property type="entry name" value="CTX-RELATED TYPE I TRANSMEMBRANE PROTEIN"/>
    <property type="match status" value="1"/>
</dbReference>
<dbReference type="Pfam" id="PF13927">
    <property type="entry name" value="Ig_3"/>
    <property type="match status" value="1"/>
</dbReference>
<dbReference type="InterPro" id="IPR013783">
    <property type="entry name" value="Ig-like_fold"/>
</dbReference>
<keyword evidence="1" id="KW-0677">Repeat</keyword>
<name>A0A2J7PBL2_9NEOP</name>
<evidence type="ECO:0000256" key="3">
    <source>
        <dbReference type="ARBA" id="ARBA00023319"/>
    </source>
</evidence>
<proteinExistence type="predicted"/>
<evidence type="ECO:0000256" key="2">
    <source>
        <dbReference type="ARBA" id="ARBA00023157"/>
    </source>
</evidence>
<dbReference type="InterPro" id="IPR007110">
    <property type="entry name" value="Ig-like_dom"/>
</dbReference>
<dbReference type="InterPro" id="IPR051170">
    <property type="entry name" value="Neural/epithelial_adhesion"/>
</dbReference>
<keyword evidence="3" id="KW-0393">Immunoglobulin domain</keyword>
<feature type="domain" description="Ig-like" evidence="4">
    <location>
        <begin position="296"/>
        <end position="334"/>
    </location>
</feature>
<dbReference type="OrthoDB" id="10012075at2759"/>
<evidence type="ECO:0000313" key="5">
    <source>
        <dbReference type="EMBL" id="PNF13712.1"/>
    </source>
</evidence>
<comment type="caution">
    <text evidence="5">The sequence shown here is derived from an EMBL/GenBank/DDBJ whole genome shotgun (WGS) entry which is preliminary data.</text>
</comment>
<dbReference type="InterPro" id="IPR036179">
    <property type="entry name" value="Ig-like_dom_sf"/>
</dbReference>
<dbReference type="EMBL" id="NEVH01027084">
    <property type="protein sequence ID" value="PNF13712.1"/>
    <property type="molecule type" value="Genomic_DNA"/>
</dbReference>
<organism evidence="5 6">
    <name type="scientific">Cryptotermes secundus</name>
    <dbReference type="NCBI Taxonomy" id="105785"/>
    <lineage>
        <taxon>Eukaryota</taxon>
        <taxon>Metazoa</taxon>
        <taxon>Ecdysozoa</taxon>
        <taxon>Arthropoda</taxon>
        <taxon>Hexapoda</taxon>
        <taxon>Insecta</taxon>
        <taxon>Pterygota</taxon>
        <taxon>Neoptera</taxon>
        <taxon>Polyneoptera</taxon>
        <taxon>Dictyoptera</taxon>
        <taxon>Blattodea</taxon>
        <taxon>Blattoidea</taxon>
        <taxon>Termitoidae</taxon>
        <taxon>Kalotermitidae</taxon>
        <taxon>Cryptotermitinae</taxon>
        <taxon>Cryptotermes</taxon>
    </lineage>
</organism>
<gene>
    <name evidence="5" type="ORF">B7P43_G14360</name>
</gene>
<feature type="domain" description="Ig-like" evidence="4">
    <location>
        <begin position="32"/>
        <end position="118"/>
    </location>
</feature>
<sequence length="370" mass="42204">MLAASQSVHSILTVRSEHSVALCVAESLHRFCTTNSHFAPVGVINSECDISAPKVGWMKAEDQTILTLHNKIVTHNSRISVTHDNYRTWQLHIRQVKESDRGCYMCQINTSVMKKQVGCVDVHGIIELNPCKMVPLTLRHGTSSRWRVKETAFMLTKNIALTATWSASNDKVSMLEMSRLRTVGLQYNNRLKTYTRHVARMREERNAYRILVGKSVGRRPLGRPRRRRMVTVSEFHKKWIQNYSSTNFTMNLNPIVLRSSRYQHSVLEYSQIISTASIHLHSVLHKRMSKALGLPPDITDEETSSDITVQEGENATLVCRATGHPVPRILWRREDGERLVLKKGLRDVTRGEIITYGAYLKTILSCLCID</sequence>
<dbReference type="SUPFAM" id="SSF48726">
    <property type="entry name" value="Immunoglobulin"/>
    <property type="match status" value="2"/>
</dbReference>
<evidence type="ECO:0000256" key="1">
    <source>
        <dbReference type="ARBA" id="ARBA00022737"/>
    </source>
</evidence>
<dbReference type="InParanoid" id="A0A2J7PBL2"/>
<dbReference type="Proteomes" id="UP000235965">
    <property type="component" value="Unassembled WGS sequence"/>
</dbReference>
<protein>
    <recommendedName>
        <fullName evidence="4">Ig-like domain-containing protein</fullName>
    </recommendedName>
</protein>
<dbReference type="AlphaFoldDB" id="A0A2J7PBL2"/>
<dbReference type="PROSITE" id="PS50835">
    <property type="entry name" value="IG_LIKE"/>
    <property type="match status" value="2"/>
</dbReference>
<dbReference type="Pfam" id="PF00047">
    <property type="entry name" value="ig"/>
    <property type="match status" value="1"/>
</dbReference>
<dbReference type="InterPro" id="IPR013151">
    <property type="entry name" value="Immunoglobulin_dom"/>
</dbReference>
<dbReference type="GO" id="GO:0043005">
    <property type="term" value="C:neuron projection"/>
    <property type="evidence" value="ECO:0007669"/>
    <property type="project" value="TreeGrafter"/>
</dbReference>
<dbReference type="STRING" id="105785.A0A2J7PBL2"/>
<keyword evidence="2" id="KW-1015">Disulfide bond</keyword>
<evidence type="ECO:0000313" key="6">
    <source>
        <dbReference type="Proteomes" id="UP000235965"/>
    </source>
</evidence>
<reference evidence="5 6" key="1">
    <citation type="submission" date="2017-12" db="EMBL/GenBank/DDBJ databases">
        <title>Hemimetabolous genomes reveal molecular basis of termite eusociality.</title>
        <authorList>
            <person name="Harrison M.C."/>
            <person name="Jongepier E."/>
            <person name="Robertson H.M."/>
            <person name="Arning N."/>
            <person name="Bitard-Feildel T."/>
            <person name="Chao H."/>
            <person name="Childers C.P."/>
            <person name="Dinh H."/>
            <person name="Doddapaneni H."/>
            <person name="Dugan S."/>
            <person name="Gowin J."/>
            <person name="Greiner C."/>
            <person name="Han Y."/>
            <person name="Hu H."/>
            <person name="Hughes D.S.T."/>
            <person name="Huylmans A.-K."/>
            <person name="Kemena C."/>
            <person name="Kremer L.P.M."/>
            <person name="Lee S.L."/>
            <person name="Lopez-Ezquerra A."/>
            <person name="Mallet L."/>
            <person name="Monroy-Kuhn J.M."/>
            <person name="Moser A."/>
            <person name="Murali S.C."/>
            <person name="Muzny D.M."/>
            <person name="Otani S."/>
            <person name="Piulachs M.-D."/>
            <person name="Poelchau M."/>
            <person name="Qu J."/>
            <person name="Schaub F."/>
            <person name="Wada-Katsumata A."/>
            <person name="Worley K.C."/>
            <person name="Xie Q."/>
            <person name="Ylla G."/>
            <person name="Poulsen M."/>
            <person name="Gibbs R.A."/>
            <person name="Schal C."/>
            <person name="Richards S."/>
            <person name="Belles X."/>
            <person name="Korb J."/>
            <person name="Bornberg-Bauer E."/>
        </authorList>
    </citation>
    <scope>NUCLEOTIDE SEQUENCE [LARGE SCALE GENOMIC DNA]</scope>
    <source>
        <tissue evidence="5">Whole body</tissue>
    </source>
</reference>
<accession>A0A2J7PBL2</accession>
<evidence type="ECO:0000259" key="4">
    <source>
        <dbReference type="PROSITE" id="PS50835"/>
    </source>
</evidence>
<dbReference type="Gene3D" id="2.60.40.10">
    <property type="entry name" value="Immunoglobulins"/>
    <property type="match status" value="2"/>
</dbReference>
<keyword evidence="6" id="KW-1185">Reference proteome</keyword>
<dbReference type="PANTHER" id="PTHR12231:SF105">
    <property type="entry name" value="LACHESIN-LIKE PROTEIN"/>
    <property type="match status" value="1"/>
</dbReference>